<dbReference type="Pfam" id="PF01494">
    <property type="entry name" value="FAD_binding_3"/>
    <property type="match status" value="1"/>
</dbReference>
<comment type="caution">
    <text evidence="6">The sequence shown here is derived from an EMBL/GenBank/DDBJ whole genome shotgun (WGS) entry which is preliminary data.</text>
</comment>
<dbReference type="VEuPathDB" id="FungiDB:PSTT_03763"/>
<feature type="region of interest" description="Disordered" evidence="4">
    <location>
        <begin position="432"/>
        <end position="468"/>
    </location>
</feature>
<feature type="region of interest" description="Disordered" evidence="4">
    <location>
        <begin position="50"/>
        <end position="77"/>
    </location>
</feature>
<evidence type="ECO:0000256" key="4">
    <source>
        <dbReference type="SAM" id="MobiDB-lite"/>
    </source>
</evidence>
<reference evidence="7" key="3">
    <citation type="journal article" date="2018" name="Mol. Plant Microbe Interact.">
        <title>Genome sequence resources for the wheat stripe rust pathogen (Puccinia striiformis f. sp. tritici) and the barley stripe rust pathogen (Puccinia striiformis f. sp. hordei).</title>
        <authorList>
            <person name="Xia C."/>
            <person name="Wang M."/>
            <person name="Yin C."/>
            <person name="Cornejo O.E."/>
            <person name="Hulbert S.H."/>
            <person name="Chen X."/>
        </authorList>
    </citation>
    <scope>NUCLEOTIDE SEQUENCE [LARGE SCALE GENOMIC DNA]</scope>
    <source>
        <strain evidence="7">93TX-2</strain>
    </source>
</reference>
<dbReference type="EMBL" id="PKSM01000190">
    <property type="protein sequence ID" value="POW03978.1"/>
    <property type="molecule type" value="Genomic_DNA"/>
</dbReference>
<evidence type="ECO:0000256" key="2">
    <source>
        <dbReference type="ARBA" id="ARBA00022827"/>
    </source>
</evidence>
<dbReference type="OrthoDB" id="2498341at2759"/>
<organism evidence="6 7">
    <name type="scientific">Puccinia striiformis</name>
    <dbReference type="NCBI Taxonomy" id="27350"/>
    <lineage>
        <taxon>Eukaryota</taxon>
        <taxon>Fungi</taxon>
        <taxon>Dikarya</taxon>
        <taxon>Basidiomycota</taxon>
        <taxon>Pucciniomycotina</taxon>
        <taxon>Pucciniomycetes</taxon>
        <taxon>Pucciniales</taxon>
        <taxon>Pucciniaceae</taxon>
        <taxon>Puccinia</taxon>
    </lineage>
</organism>
<keyword evidence="7" id="KW-1185">Reference proteome</keyword>
<dbReference type="AlphaFoldDB" id="A0A2S4V393"/>
<protein>
    <recommendedName>
        <fullName evidence="5">FAD-binding domain-containing protein</fullName>
    </recommendedName>
</protein>
<dbReference type="GO" id="GO:0071949">
    <property type="term" value="F:FAD binding"/>
    <property type="evidence" value="ECO:0007669"/>
    <property type="project" value="InterPro"/>
</dbReference>
<proteinExistence type="predicted"/>
<name>A0A2S4V393_9BASI</name>
<dbReference type="VEuPathDB" id="FungiDB:PSHT_11434"/>
<dbReference type="InterPro" id="IPR051704">
    <property type="entry name" value="FAD_aromatic-hydroxylase"/>
</dbReference>
<feature type="compositionally biased region" description="Polar residues" evidence="4">
    <location>
        <begin position="67"/>
        <end position="77"/>
    </location>
</feature>
<dbReference type="Gene3D" id="3.30.9.30">
    <property type="match status" value="1"/>
</dbReference>
<dbReference type="PANTHER" id="PTHR46865">
    <property type="entry name" value="OXIDOREDUCTASE-RELATED"/>
    <property type="match status" value="1"/>
</dbReference>
<evidence type="ECO:0000256" key="3">
    <source>
        <dbReference type="ARBA" id="ARBA00023002"/>
    </source>
</evidence>
<dbReference type="SUPFAM" id="SSF51905">
    <property type="entry name" value="FAD/NAD(P)-binding domain"/>
    <property type="match status" value="1"/>
</dbReference>
<dbReference type="PANTHER" id="PTHR46865:SF2">
    <property type="entry name" value="MONOOXYGENASE"/>
    <property type="match status" value="1"/>
</dbReference>
<evidence type="ECO:0000313" key="7">
    <source>
        <dbReference type="Proteomes" id="UP000238274"/>
    </source>
</evidence>
<gene>
    <name evidence="6" type="ORF">PSHT_11434</name>
</gene>
<dbReference type="GO" id="GO:0016491">
    <property type="term" value="F:oxidoreductase activity"/>
    <property type="evidence" value="ECO:0007669"/>
    <property type="project" value="UniProtKB-KW"/>
</dbReference>
<evidence type="ECO:0000313" key="6">
    <source>
        <dbReference type="EMBL" id="POW03978.1"/>
    </source>
</evidence>
<reference evidence="7" key="2">
    <citation type="journal article" date="2018" name="BMC Genomics">
        <title>Genomic insights into host adaptation between the wheat stripe rust pathogen (Puccinia striiformis f. sp. tritici) and the barley stripe rust pathogen (Puccinia striiformis f. sp. hordei).</title>
        <authorList>
            <person name="Xia C."/>
            <person name="Wang M."/>
            <person name="Yin C."/>
            <person name="Cornejo O.E."/>
            <person name="Hulbert S.H."/>
            <person name="Chen X."/>
        </authorList>
    </citation>
    <scope>NUCLEOTIDE SEQUENCE [LARGE SCALE GENOMIC DNA]</scope>
    <source>
        <strain evidence="7">93TX-2</strain>
    </source>
</reference>
<dbReference type="InterPro" id="IPR036188">
    <property type="entry name" value="FAD/NAD-bd_sf"/>
</dbReference>
<dbReference type="InterPro" id="IPR002938">
    <property type="entry name" value="FAD-bd"/>
</dbReference>
<feature type="domain" description="FAD-binding" evidence="5">
    <location>
        <begin position="121"/>
        <end position="329"/>
    </location>
</feature>
<keyword evidence="3" id="KW-0560">Oxidoreductase</keyword>
<keyword evidence="1" id="KW-0285">Flavoprotein</keyword>
<accession>A0A2S4V393</accession>
<evidence type="ECO:0000256" key="1">
    <source>
        <dbReference type="ARBA" id="ARBA00022630"/>
    </source>
</evidence>
<reference evidence="6 7" key="1">
    <citation type="submission" date="2017-12" db="EMBL/GenBank/DDBJ databases">
        <title>Gene loss provides genomic basis for host adaptation in cereal stripe rust fungi.</title>
        <authorList>
            <person name="Xia C."/>
        </authorList>
    </citation>
    <scope>NUCLEOTIDE SEQUENCE [LARGE SCALE GENOMIC DNA]</scope>
    <source>
        <strain evidence="6 7">93TX-2</strain>
    </source>
</reference>
<sequence length="468" mass="52489">MEWWGMFFQPGQSCPKLASEFWLPICTSTISKIKNPWVLSRFPLTATVNSPSKVKHQSPDHHLVDEQTPQSSQSPLIPRQQRVSITSHQRAVVDTQRFSSTRSHKSTIETMDGASNPANLRVLISGIGIAGPVAAYWLSKGGVSVTVLERCESLRKEGQTVDIRNEGVKIMRWMGVEEEVRRRTTKELGIKFVDSKNQTWAAFPQSGEGSFTSEFEIVRGELATIFYEASGEKIEYIFGDSIDSIEETDQSVKVTLQKDSSRHMEFDILIVAEGLTSRTRAKAFNEDIRAPIRSLDLWAASFSYKQGDSDEDWARWYNIPNRRGFLVRPDGFGRVRATALCIDDGEAIKLIASARTSTEKQKEYFINLFKGSGWESDKILEGLRDANDLYVQEIAQTKTKTWSIRPSAEIVKNPSDHQAAFSAYDELYAPGLKNPKAPSRSAQAKKPGNRMGNQVLPGVHISSFHGHQ</sequence>
<dbReference type="Proteomes" id="UP000238274">
    <property type="component" value="Unassembled WGS sequence"/>
</dbReference>
<dbReference type="Gene3D" id="3.50.50.60">
    <property type="entry name" value="FAD/NAD(P)-binding domain"/>
    <property type="match status" value="1"/>
</dbReference>
<evidence type="ECO:0000259" key="5">
    <source>
        <dbReference type="Pfam" id="PF01494"/>
    </source>
</evidence>
<keyword evidence="2" id="KW-0274">FAD</keyword>